<proteinExistence type="predicted"/>
<dbReference type="InterPro" id="IPR001623">
    <property type="entry name" value="DnaJ_domain"/>
</dbReference>
<keyword evidence="2" id="KW-1133">Transmembrane helix</keyword>
<dbReference type="InterPro" id="IPR036869">
    <property type="entry name" value="J_dom_sf"/>
</dbReference>
<dbReference type="PANTHER" id="PTHR24074">
    <property type="entry name" value="CO-CHAPERONE PROTEIN DJLA"/>
    <property type="match status" value="1"/>
</dbReference>
<reference evidence="4 5" key="1">
    <citation type="submission" date="2018-09" db="EMBL/GenBank/DDBJ databases">
        <title>Complete genome sequence of Euzebya sp. DY32-46 isolated from seawater of Pacific Ocean.</title>
        <authorList>
            <person name="Xu L."/>
            <person name="Wu Y.-H."/>
            <person name="Xu X.-W."/>
        </authorList>
    </citation>
    <scope>NUCLEOTIDE SEQUENCE [LARGE SCALE GENOMIC DNA]</scope>
    <source>
        <strain evidence="4 5">DY32-46</strain>
        <plasmid evidence="5">pedy32-46i</plasmid>
    </source>
</reference>
<dbReference type="Pfam" id="PF00226">
    <property type="entry name" value="DnaJ"/>
    <property type="match status" value="1"/>
</dbReference>
<keyword evidence="2" id="KW-0472">Membrane</keyword>
<keyword evidence="5" id="KW-1185">Reference proteome</keyword>
<dbReference type="SMART" id="SM00271">
    <property type="entry name" value="DnaJ"/>
    <property type="match status" value="1"/>
</dbReference>
<geneLocation type="plasmid" evidence="5">
    <name>pedy32-46i</name>
</geneLocation>
<feature type="transmembrane region" description="Helical" evidence="2">
    <location>
        <begin position="365"/>
        <end position="385"/>
    </location>
</feature>
<sequence>MHAATANLYEVLGVPQDADADTIKKAYRSAARTSHPDTGGDEETFKAIGEAYRVLSNPLLRREHDRALAHPLHDAPGPDPATGTDGWEDPHADQWDDVPTSDPQDAWDDVPVDDVWEDAWDDIGPSTGPDPQQTWSSGGNPCSIGNPGGSTVAQALLDRLPSTAFVFHHVIAGGLRSRVDHVVVHRDSILLVHDRTWPSGTHTLHGETAHLDGRRNRSSDPGRTIAADTALLADLPVDQQWTINSMIAVTPAGTGPMDLTGWHHPATTAVPIGLFADAVTAWAAERAAGPASPAVIDHLATRTRRSRTVTHDLPVAPRTPRKAFTGLGRTADRIIAAATTTGLAIATAAFALLWFIPLLTTSDPFAALPTGWQAAYAGLGLALAARVRRNPTAPTDTLPPVDIAHAAHPTSKRTDPTDWLISRSVMLAAAVPAVRWAAERFPFGLGPTATGPLLTSSRFAAALLTATTALLLARAILRPGTSAAAWAAVMSAPAHRWPMTLNALRWHAHTAPVHTAVSRLDTHPDSRATAAAIRSS</sequence>
<feature type="domain" description="J" evidence="3">
    <location>
        <begin position="7"/>
        <end position="68"/>
    </location>
</feature>
<dbReference type="RefSeq" id="WP_245973675.1">
    <property type="nucleotide sequence ID" value="NZ_CP031166.1"/>
</dbReference>
<evidence type="ECO:0000313" key="4">
    <source>
        <dbReference type="EMBL" id="AXV10030.1"/>
    </source>
</evidence>
<name>A0A346Y6D3_9ACTN</name>
<evidence type="ECO:0000256" key="1">
    <source>
        <dbReference type="SAM" id="MobiDB-lite"/>
    </source>
</evidence>
<evidence type="ECO:0000313" key="5">
    <source>
        <dbReference type="Proteomes" id="UP000264006"/>
    </source>
</evidence>
<feature type="transmembrane region" description="Helical" evidence="2">
    <location>
        <begin position="420"/>
        <end position="438"/>
    </location>
</feature>
<evidence type="ECO:0000256" key="2">
    <source>
        <dbReference type="SAM" id="Phobius"/>
    </source>
</evidence>
<dbReference type="SUPFAM" id="SSF46565">
    <property type="entry name" value="Chaperone J-domain"/>
    <property type="match status" value="1"/>
</dbReference>
<feature type="transmembrane region" description="Helical" evidence="2">
    <location>
        <begin position="458"/>
        <end position="477"/>
    </location>
</feature>
<feature type="compositionally biased region" description="Polar residues" evidence="1">
    <location>
        <begin position="129"/>
        <end position="140"/>
    </location>
</feature>
<dbReference type="PROSITE" id="PS50076">
    <property type="entry name" value="DNAJ_2"/>
    <property type="match status" value="1"/>
</dbReference>
<accession>A0A346Y6D3</accession>
<dbReference type="KEGG" id="euz:DVS28_b0260"/>
<keyword evidence="2" id="KW-0812">Transmembrane</keyword>
<feature type="region of interest" description="Disordered" evidence="1">
    <location>
        <begin position="70"/>
        <end position="103"/>
    </location>
</feature>
<evidence type="ECO:0000259" key="3">
    <source>
        <dbReference type="PROSITE" id="PS50076"/>
    </source>
</evidence>
<keyword evidence="4" id="KW-0614">Plasmid</keyword>
<dbReference type="EMBL" id="CP031166">
    <property type="protein sequence ID" value="AXV10030.1"/>
    <property type="molecule type" value="Genomic_DNA"/>
</dbReference>
<organism evidence="4 5">
    <name type="scientific">Euzebya pacifica</name>
    <dbReference type="NCBI Taxonomy" id="1608957"/>
    <lineage>
        <taxon>Bacteria</taxon>
        <taxon>Bacillati</taxon>
        <taxon>Actinomycetota</taxon>
        <taxon>Nitriliruptoria</taxon>
        <taxon>Euzebyales</taxon>
    </lineage>
</organism>
<feature type="transmembrane region" description="Helical" evidence="2">
    <location>
        <begin position="334"/>
        <end position="359"/>
    </location>
</feature>
<dbReference type="Proteomes" id="UP000264006">
    <property type="component" value="Plasmid pEDY32-46I"/>
</dbReference>
<protein>
    <submittedName>
        <fullName evidence="4">Chaperone protein DnaJ</fullName>
    </submittedName>
</protein>
<feature type="region of interest" description="Disordered" evidence="1">
    <location>
        <begin position="125"/>
        <end position="147"/>
    </location>
</feature>
<dbReference type="AlphaFoldDB" id="A0A346Y6D3"/>
<gene>
    <name evidence="4" type="ORF">DVS28_b0260</name>
</gene>
<dbReference type="CDD" id="cd06257">
    <property type="entry name" value="DnaJ"/>
    <property type="match status" value="1"/>
</dbReference>
<dbReference type="PRINTS" id="PR00625">
    <property type="entry name" value="JDOMAIN"/>
</dbReference>
<dbReference type="Gene3D" id="1.10.287.110">
    <property type="entry name" value="DnaJ domain"/>
    <property type="match status" value="1"/>
</dbReference>
<dbReference type="InterPro" id="IPR050817">
    <property type="entry name" value="DjlA_DnaK_co-chaperone"/>
</dbReference>